<proteinExistence type="predicted"/>
<evidence type="ECO:0000256" key="2">
    <source>
        <dbReference type="ARBA" id="ARBA00022723"/>
    </source>
</evidence>
<evidence type="ECO:0000313" key="9">
    <source>
        <dbReference type="Proteomes" id="UP000594263"/>
    </source>
</evidence>
<reference evidence="8" key="1">
    <citation type="submission" date="2021-01" db="UniProtKB">
        <authorList>
            <consortium name="EnsemblPlants"/>
        </authorList>
    </citation>
    <scope>IDENTIFICATION</scope>
</reference>
<keyword evidence="3" id="KW-0863">Zinc-finger</keyword>
<feature type="compositionally biased region" description="Polar residues" evidence="6">
    <location>
        <begin position="637"/>
        <end position="646"/>
    </location>
</feature>
<dbReference type="Pfam" id="PF13696">
    <property type="entry name" value="zf-CCHC_2"/>
    <property type="match status" value="1"/>
</dbReference>
<dbReference type="InterPro" id="IPR025829">
    <property type="entry name" value="Zn_knuckle_CX2CX3GHX4C"/>
</dbReference>
<dbReference type="PANTHER" id="PTHR15439:SF0">
    <property type="entry name" value="CELL DIVISION CYCLE AND APOPTOSIS REGULATOR PROTEIN 1-RELATED"/>
    <property type="match status" value="1"/>
</dbReference>
<protein>
    <recommendedName>
        <fullName evidence="7">DWNN domain-containing protein</fullName>
    </recommendedName>
</protein>
<dbReference type="SMART" id="SM01180">
    <property type="entry name" value="DWNN"/>
    <property type="match status" value="1"/>
</dbReference>
<keyword evidence="5" id="KW-0539">Nucleus</keyword>
<dbReference type="GO" id="GO:0061630">
    <property type="term" value="F:ubiquitin protein ligase activity"/>
    <property type="evidence" value="ECO:0007669"/>
    <property type="project" value="InterPro"/>
</dbReference>
<dbReference type="GO" id="GO:0003676">
    <property type="term" value="F:nucleic acid binding"/>
    <property type="evidence" value="ECO:0007669"/>
    <property type="project" value="InterPro"/>
</dbReference>
<evidence type="ECO:0000256" key="4">
    <source>
        <dbReference type="ARBA" id="ARBA00022833"/>
    </source>
</evidence>
<dbReference type="InterPro" id="IPR014891">
    <property type="entry name" value="DWNN_domain"/>
</dbReference>
<feature type="compositionally biased region" description="Polar residues" evidence="6">
    <location>
        <begin position="808"/>
        <end position="824"/>
    </location>
</feature>
<sequence>MAVYYKFKSAKDFDTIPIDGHFVSVAILKEKIFESKHLGRGTDFDLVVTNVQTGEEYNDEETLVPKGTSVLIRRVPGRPRMPIVTQQLPKMENTPEDPEPPNTSFTGADSSTMKYPDDTDWDEFGSDLYAIPEMTPVQLMNPIHDAPPPTKEDEDSKIQALVETPALDWQQQPGDGYGPGRGFGRGGRMMGGRGFGRNGSDKRIPPQGYVCHRCKVPGHYIQHCPTNGDPNYDVKKVRPPTGIPKSMLIETPDGSYALPSGSVAVLKPNEAVFEKEIEGLPTIRSVGEIPTEHRCPLCREIMTDAVISIKCCFATFCDRCIRNHIISKSACVCGQKDVLADDLVPNMLVRDSISRFLECNNNSSAENPVSNNQVQDVESARCPPARVPSPTLSAASKGEQPPVLEGKKINPESTVGEEQTAAAPQQTLENPKPSTVANVSEPVHDSASAKEPASPVSAPPHAEEDLQQKAAGETGKRVKKKKIRAPANVAEMQWKNGQDVGADYVMPMGPAGFNPYWNGIQPGMEAYMPSFGGPMPFMGAYPLGPMDMAYGSFMPPDPFAAQGLMYPPPVRPQHPHQRDRADFGMGYNGGPPPAMSREEFEARKADLRWKREMEERRGGSMRGGGDLPPRNREVNKDTTAGSTAVKSKSRLTEEDDRNHRHGSSTSSSRHRSPPRRSSSTHTARRSPPPTYREAEAPRPLKRKSSERDYDDEHHYRSRDHHSDRHRHHRSEPTDRKAVRSDLVSDRAMAKPDASAKAVRSESKSSEGKSKASVFARISFPDDAAGSKKKKMTSSSTTSVHGGGDGSMAVSSNGGSKRKNASLSGDSHGAGAGESSDEDRHFKRKPSRYEASPVDPDRGYSGSRHHR</sequence>
<dbReference type="GO" id="GO:0006511">
    <property type="term" value="P:ubiquitin-dependent protein catabolic process"/>
    <property type="evidence" value="ECO:0007669"/>
    <property type="project" value="TreeGrafter"/>
</dbReference>
<keyword evidence="2" id="KW-0479">Metal-binding</keyword>
<feature type="region of interest" description="Disordered" evidence="6">
    <location>
        <begin position="364"/>
        <end position="482"/>
    </location>
</feature>
<dbReference type="SUPFAM" id="SSF57850">
    <property type="entry name" value="RING/U-box"/>
    <property type="match status" value="1"/>
</dbReference>
<dbReference type="AlphaFoldDB" id="A0A7N0UPM3"/>
<accession>A0A7N0UPM3</accession>
<feature type="compositionally biased region" description="Polar residues" evidence="6">
    <location>
        <begin position="104"/>
        <end position="113"/>
    </location>
</feature>
<dbReference type="EnsemblPlants" id="Kaladp0079s0098.1.v1.1">
    <property type="protein sequence ID" value="Kaladp0079s0098.1.v1.1"/>
    <property type="gene ID" value="Kaladp0079s0098.v1.1"/>
</dbReference>
<dbReference type="Proteomes" id="UP000594263">
    <property type="component" value="Unplaced"/>
</dbReference>
<feature type="compositionally biased region" description="Basic and acidic residues" evidence="6">
    <location>
        <begin position="758"/>
        <end position="769"/>
    </location>
</feature>
<dbReference type="GO" id="GO:0008270">
    <property type="term" value="F:zinc ion binding"/>
    <property type="evidence" value="ECO:0007669"/>
    <property type="project" value="UniProtKB-KW"/>
</dbReference>
<feature type="region of interest" description="Disordered" evidence="6">
    <location>
        <begin position="88"/>
        <end position="116"/>
    </location>
</feature>
<feature type="compositionally biased region" description="Polar residues" evidence="6">
    <location>
        <begin position="364"/>
        <end position="376"/>
    </location>
</feature>
<dbReference type="GO" id="GO:0006397">
    <property type="term" value="P:mRNA processing"/>
    <property type="evidence" value="ECO:0007669"/>
    <property type="project" value="InterPro"/>
</dbReference>
<dbReference type="Gene3D" id="3.30.40.10">
    <property type="entry name" value="Zinc/RING finger domain, C3HC4 (zinc finger)"/>
    <property type="match status" value="1"/>
</dbReference>
<evidence type="ECO:0000256" key="3">
    <source>
        <dbReference type="ARBA" id="ARBA00022771"/>
    </source>
</evidence>
<feature type="compositionally biased region" description="Basic residues" evidence="6">
    <location>
        <begin position="715"/>
        <end position="729"/>
    </location>
</feature>
<feature type="compositionally biased region" description="Basic and acidic residues" evidence="6">
    <location>
        <begin position="692"/>
        <end position="714"/>
    </location>
</feature>
<feature type="domain" description="DWNN" evidence="7">
    <location>
        <begin position="3"/>
        <end position="76"/>
    </location>
</feature>
<evidence type="ECO:0000256" key="1">
    <source>
        <dbReference type="ARBA" id="ARBA00004123"/>
    </source>
</evidence>
<comment type="subcellular location">
    <subcellularLocation>
        <location evidence="1">Nucleus</location>
    </subcellularLocation>
</comment>
<dbReference type="Gene3D" id="4.10.60.10">
    <property type="entry name" value="Zinc finger, CCHC-type"/>
    <property type="match status" value="1"/>
</dbReference>
<dbReference type="CDD" id="cd16620">
    <property type="entry name" value="vRING-HC-C4C4_RBBP6"/>
    <property type="match status" value="1"/>
</dbReference>
<dbReference type="Gene3D" id="3.10.20.90">
    <property type="entry name" value="Phosphatidylinositol 3-kinase Catalytic Subunit, Chain A, domain 1"/>
    <property type="match status" value="1"/>
</dbReference>
<feature type="compositionally biased region" description="Basic and acidic residues" evidence="6">
    <location>
        <begin position="596"/>
        <end position="618"/>
    </location>
</feature>
<keyword evidence="9" id="KW-1185">Reference proteome</keyword>
<dbReference type="GO" id="GO:0016567">
    <property type="term" value="P:protein ubiquitination"/>
    <property type="evidence" value="ECO:0007669"/>
    <property type="project" value="InterPro"/>
</dbReference>
<dbReference type="PANTHER" id="PTHR15439">
    <property type="entry name" value="RETINOBLASTOMA-BINDING PROTEIN 6"/>
    <property type="match status" value="1"/>
</dbReference>
<dbReference type="Gramene" id="Kaladp0079s0098.1.v1.1">
    <property type="protein sequence ID" value="Kaladp0079s0098.1.v1.1"/>
    <property type="gene ID" value="Kaladp0079s0098.v1.1"/>
</dbReference>
<dbReference type="OMA" id="RTSHEHP"/>
<dbReference type="GO" id="GO:0005634">
    <property type="term" value="C:nucleus"/>
    <property type="evidence" value="ECO:0007669"/>
    <property type="project" value="UniProtKB-SubCell"/>
</dbReference>
<feature type="region of interest" description="Disordered" evidence="6">
    <location>
        <begin position="568"/>
        <end position="866"/>
    </location>
</feature>
<evidence type="ECO:0000256" key="6">
    <source>
        <dbReference type="SAM" id="MobiDB-lite"/>
    </source>
</evidence>
<keyword evidence="4" id="KW-0862">Zinc</keyword>
<dbReference type="Pfam" id="PF08783">
    <property type="entry name" value="DWNN"/>
    <property type="match status" value="1"/>
</dbReference>
<evidence type="ECO:0000313" key="8">
    <source>
        <dbReference type="EnsemblPlants" id="Kaladp0079s0098.1.v1.1"/>
    </source>
</evidence>
<feature type="compositionally biased region" description="Basic and acidic residues" evidence="6">
    <location>
        <begin position="730"/>
        <end position="749"/>
    </location>
</feature>
<dbReference type="InterPro" id="IPR013083">
    <property type="entry name" value="Znf_RING/FYVE/PHD"/>
</dbReference>
<dbReference type="InterPro" id="IPR033489">
    <property type="entry name" value="RBBP6"/>
</dbReference>
<feature type="compositionally biased region" description="Polar residues" evidence="6">
    <location>
        <begin position="411"/>
        <end position="438"/>
    </location>
</feature>
<dbReference type="PROSITE" id="PS51282">
    <property type="entry name" value="DWNN"/>
    <property type="match status" value="1"/>
</dbReference>
<dbReference type="InterPro" id="IPR036875">
    <property type="entry name" value="Znf_CCHC_sf"/>
</dbReference>
<evidence type="ECO:0000256" key="5">
    <source>
        <dbReference type="ARBA" id="ARBA00023242"/>
    </source>
</evidence>
<organism evidence="8 9">
    <name type="scientific">Kalanchoe fedtschenkoi</name>
    <name type="common">Lavender scallops</name>
    <name type="synonym">South American air plant</name>
    <dbReference type="NCBI Taxonomy" id="63787"/>
    <lineage>
        <taxon>Eukaryota</taxon>
        <taxon>Viridiplantae</taxon>
        <taxon>Streptophyta</taxon>
        <taxon>Embryophyta</taxon>
        <taxon>Tracheophyta</taxon>
        <taxon>Spermatophyta</taxon>
        <taxon>Magnoliopsida</taxon>
        <taxon>eudicotyledons</taxon>
        <taxon>Gunneridae</taxon>
        <taxon>Pentapetalae</taxon>
        <taxon>Saxifragales</taxon>
        <taxon>Crassulaceae</taxon>
        <taxon>Kalanchoe</taxon>
    </lineage>
</organism>
<evidence type="ECO:0000259" key="7">
    <source>
        <dbReference type="PROSITE" id="PS51282"/>
    </source>
</evidence>
<dbReference type="SUPFAM" id="SSF57756">
    <property type="entry name" value="Retrovirus zinc finger-like domains"/>
    <property type="match status" value="1"/>
</dbReference>
<name>A0A7N0UPM3_KALFE</name>